<accession>A0ACB9B995</accession>
<keyword evidence="2" id="KW-1185">Reference proteome</keyword>
<evidence type="ECO:0000313" key="1">
    <source>
        <dbReference type="EMBL" id="KAI3718617.1"/>
    </source>
</evidence>
<reference evidence="2" key="1">
    <citation type="journal article" date="2022" name="Mol. Ecol. Resour.">
        <title>The genomes of chicory, endive, great burdock and yacon provide insights into Asteraceae palaeo-polyploidization history and plant inulin production.</title>
        <authorList>
            <person name="Fan W."/>
            <person name="Wang S."/>
            <person name="Wang H."/>
            <person name="Wang A."/>
            <person name="Jiang F."/>
            <person name="Liu H."/>
            <person name="Zhao H."/>
            <person name="Xu D."/>
            <person name="Zhang Y."/>
        </authorList>
    </citation>
    <scope>NUCLEOTIDE SEQUENCE [LARGE SCALE GENOMIC DNA]</scope>
    <source>
        <strain evidence="2">cv. Niubang</strain>
    </source>
</reference>
<organism evidence="1 2">
    <name type="scientific">Arctium lappa</name>
    <name type="common">Greater burdock</name>
    <name type="synonym">Lappa major</name>
    <dbReference type="NCBI Taxonomy" id="4217"/>
    <lineage>
        <taxon>Eukaryota</taxon>
        <taxon>Viridiplantae</taxon>
        <taxon>Streptophyta</taxon>
        <taxon>Embryophyta</taxon>
        <taxon>Tracheophyta</taxon>
        <taxon>Spermatophyta</taxon>
        <taxon>Magnoliopsida</taxon>
        <taxon>eudicotyledons</taxon>
        <taxon>Gunneridae</taxon>
        <taxon>Pentapetalae</taxon>
        <taxon>asterids</taxon>
        <taxon>campanulids</taxon>
        <taxon>Asterales</taxon>
        <taxon>Asteraceae</taxon>
        <taxon>Carduoideae</taxon>
        <taxon>Cardueae</taxon>
        <taxon>Arctiinae</taxon>
        <taxon>Arctium</taxon>
    </lineage>
</organism>
<protein>
    <submittedName>
        <fullName evidence="1">Uncharacterized protein</fullName>
    </submittedName>
</protein>
<dbReference type="EMBL" id="CM042052">
    <property type="protein sequence ID" value="KAI3718617.1"/>
    <property type="molecule type" value="Genomic_DNA"/>
</dbReference>
<reference evidence="1 2" key="2">
    <citation type="journal article" date="2022" name="Mol. Ecol. Resour.">
        <title>The genomes of chicory, endive, great burdock and yacon provide insights into Asteraceae paleo-polyploidization history and plant inulin production.</title>
        <authorList>
            <person name="Fan W."/>
            <person name="Wang S."/>
            <person name="Wang H."/>
            <person name="Wang A."/>
            <person name="Jiang F."/>
            <person name="Liu H."/>
            <person name="Zhao H."/>
            <person name="Xu D."/>
            <person name="Zhang Y."/>
        </authorList>
    </citation>
    <scope>NUCLEOTIDE SEQUENCE [LARGE SCALE GENOMIC DNA]</scope>
    <source>
        <strain evidence="2">cv. Niubang</strain>
    </source>
</reference>
<name>A0ACB9B995_ARCLA</name>
<gene>
    <name evidence="1" type="ORF">L6452_19496</name>
</gene>
<comment type="caution">
    <text evidence="1">The sequence shown here is derived from an EMBL/GenBank/DDBJ whole genome shotgun (WGS) entry which is preliminary data.</text>
</comment>
<dbReference type="Proteomes" id="UP001055879">
    <property type="component" value="Linkage Group LG06"/>
</dbReference>
<proteinExistence type="predicted"/>
<sequence>MDSLLNENPVVGLNLGFGKSWEEILLGLQSRGLPLLVKIWESRDAHPGRTEIKPDKLSTREEKLKPGIAGDWKTDTILVGNRVNLVRVETGNRDNPDGMNPGELGLKAW</sequence>
<evidence type="ECO:0000313" key="2">
    <source>
        <dbReference type="Proteomes" id="UP001055879"/>
    </source>
</evidence>